<organism evidence="1 2">
    <name type="scientific">Saccharothrix yanglingensis</name>
    <dbReference type="NCBI Taxonomy" id="659496"/>
    <lineage>
        <taxon>Bacteria</taxon>
        <taxon>Bacillati</taxon>
        <taxon>Actinomycetota</taxon>
        <taxon>Actinomycetes</taxon>
        <taxon>Pseudonocardiales</taxon>
        <taxon>Pseudonocardiaceae</taxon>
        <taxon>Saccharothrix</taxon>
    </lineage>
</organism>
<keyword evidence="2" id="KW-1185">Reference proteome</keyword>
<proteinExistence type="predicted"/>
<accession>A0ABU0X6K7</accession>
<gene>
    <name evidence="1" type="ORF">CKY47_25430</name>
</gene>
<comment type="caution">
    <text evidence="1">The sequence shown here is derived from an EMBL/GenBank/DDBJ whole genome shotgun (WGS) entry which is preliminary data.</text>
</comment>
<dbReference type="Proteomes" id="UP001225605">
    <property type="component" value="Unassembled WGS sequence"/>
</dbReference>
<evidence type="ECO:0000313" key="2">
    <source>
        <dbReference type="Proteomes" id="UP001225605"/>
    </source>
</evidence>
<protein>
    <submittedName>
        <fullName evidence="1">Uncharacterized protein</fullName>
    </submittedName>
</protein>
<name>A0ABU0X6K7_9PSEU</name>
<dbReference type="RefSeq" id="WP_306748750.1">
    <property type="nucleotide sequence ID" value="NZ_NSDM01000012.1"/>
</dbReference>
<reference evidence="1 2" key="1">
    <citation type="submission" date="2017-06" db="EMBL/GenBank/DDBJ databases">
        <title>Cultured bacterium strain Saccharothrix yanglingensis Hhs.015.</title>
        <authorList>
            <person name="Xia Y."/>
        </authorList>
    </citation>
    <scope>NUCLEOTIDE SEQUENCE [LARGE SCALE GENOMIC DNA]</scope>
    <source>
        <strain evidence="1 2">Hhs.015</strain>
    </source>
</reference>
<evidence type="ECO:0000313" key="1">
    <source>
        <dbReference type="EMBL" id="MDQ2587267.1"/>
    </source>
</evidence>
<sequence>MNAGGHGVPTRLVRYVEPDEVRAEVDGPREAFRAHGQPALQRALEESDRSELLRVLECPVRPVVALEAPALVAGLIERYLAGR</sequence>
<dbReference type="EMBL" id="NSDM01000012">
    <property type="protein sequence ID" value="MDQ2587267.1"/>
    <property type="molecule type" value="Genomic_DNA"/>
</dbReference>